<accession>A0A5B7JFB2</accession>
<keyword evidence="3" id="KW-1185">Reference proteome</keyword>
<evidence type="ECO:0000256" key="1">
    <source>
        <dbReference type="SAM" id="Phobius"/>
    </source>
</evidence>
<gene>
    <name evidence="2" type="ORF">E2C01_090661</name>
</gene>
<reference evidence="2 3" key="1">
    <citation type="submission" date="2019-05" db="EMBL/GenBank/DDBJ databases">
        <title>Another draft genome of Portunus trituberculatus and its Hox gene families provides insights of decapod evolution.</title>
        <authorList>
            <person name="Jeong J.-H."/>
            <person name="Song I."/>
            <person name="Kim S."/>
            <person name="Choi T."/>
            <person name="Kim D."/>
            <person name="Ryu S."/>
            <person name="Kim W."/>
        </authorList>
    </citation>
    <scope>NUCLEOTIDE SEQUENCE [LARGE SCALE GENOMIC DNA]</scope>
    <source>
        <tissue evidence="2">Muscle</tissue>
    </source>
</reference>
<dbReference type="EMBL" id="VSRR010102272">
    <property type="protein sequence ID" value="MPC95450.1"/>
    <property type="molecule type" value="Genomic_DNA"/>
</dbReference>
<keyword evidence="1" id="KW-0472">Membrane</keyword>
<dbReference type="Proteomes" id="UP000324222">
    <property type="component" value="Unassembled WGS sequence"/>
</dbReference>
<organism evidence="2 3">
    <name type="scientific">Portunus trituberculatus</name>
    <name type="common">Swimming crab</name>
    <name type="synonym">Neptunus trituberculatus</name>
    <dbReference type="NCBI Taxonomy" id="210409"/>
    <lineage>
        <taxon>Eukaryota</taxon>
        <taxon>Metazoa</taxon>
        <taxon>Ecdysozoa</taxon>
        <taxon>Arthropoda</taxon>
        <taxon>Crustacea</taxon>
        <taxon>Multicrustacea</taxon>
        <taxon>Malacostraca</taxon>
        <taxon>Eumalacostraca</taxon>
        <taxon>Eucarida</taxon>
        <taxon>Decapoda</taxon>
        <taxon>Pleocyemata</taxon>
        <taxon>Brachyura</taxon>
        <taxon>Eubrachyura</taxon>
        <taxon>Portunoidea</taxon>
        <taxon>Portunidae</taxon>
        <taxon>Portuninae</taxon>
        <taxon>Portunus</taxon>
    </lineage>
</organism>
<protein>
    <submittedName>
        <fullName evidence="2">Uncharacterized protein</fullName>
    </submittedName>
</protein>
<dbReference type="AlphaFoldDB" id="A0A5B7JFB2"/>
<keyword evidence="1" id="KW-1133">Transmembrane helix</keyword>
<proteinExistence type="predicted"/>
<sequence length="61" mass="6969">MADSEGSSEQDDVSFLRTDIRELLLYDVCIKGTATMISVVFCASYWNSLRKKAPFFSFSYK</sequence>
<evidence type="ECO:0000313" key="2">
    <source>
        <dbReference type="EMBL" id="MPC95450.1"/>
    </source>
</evidence>
<evidence type="ECO:0000313" key="3">
    <source>
        <dbReference type="Proteomes" id="UP000324222"/>
    </source>
</evidence>
<keyword evidence="1" id="KW-0812">Transmembrane</keyword>
<feature type="transmembrane region" description="Helical" evidence="1">
    <location>
        <begin position="23"/>
        <end position="46"/>
    </location>
</feature>
<name>A0A5B7JFB2_PORTR</name>
<comment type="caution">
    <text evidence="2">The sequence shown here is derived from an EMBL/GenBank/DDBJ whole genome shotgun (WGS) entry which is preliminary data.</text>
</comment>